<dbReference type="GO" id="GO:0015627">
    <property type="term" value="C:type II protein secretion system complex"/>
    <property type="evidence" value="ECO:0007669"/>
    <property type="project" value="InterPro"/>
</dbReference>
<keyword evidence="4" id="KW-0488">Methylation</keyword>
<dbReference type="InterPro" id="IPR022346">
    <property type="entry name" value="T2SS_GspH"/>
</dbReference>
<evidence type="ECO:0000256" key="11">
    <source>
        <dbReference type="SAM" id="Phobius"/>
    </source>
</evidence>
<keyword evidence="6 11" id="KW-0812">Transmembrane</keyword>
<dbReference type="SUPFAM" id="SSF54523">
    <property type="entry name" value="Pili subunits"/>
    <property type="match status" value="1"/>
</dbReference>
<evidence type="ECO:0000256" key="9">
    <source>
        <dbReference type="ARBA" id="ARBA00025772"/>
    </source>
</evidence>
<evidence type="ECO:0000256" key="3">
    <source>
        <dbReference type="ARBA" id="ARBA00022475"/>
    </source>
</evidence>
<reference evidence="13 14" key="1">
    <citation type="submission" date="2017-03" db="EMBL/GenBank/DDBJ databases">
        <authorList>
            <person name="Afonso C.L."/>
            <person name="Miller P.J."/>
            <person name="Scott M.A."/>
            <person name="Spackman E."/>
            <person name="Goraichik I."/>
            <person name="Dimitrov K.M."/>
            <person name="Suarez D.L."/>
            <person name="Swayne D.E."/>
        </authorList>
    </citation>
    <scope>NUCLEOTIDE SEQUENCE [LARGE SCALE GENOMIC DNA]</scope>
    <source>
        <strain evidence="13 14">CECT 7691</strain>
    </source>
</reference>
<dbReference type="GO" id="GO:0015628">
    <property type="term" value="P:protein secretion by the type II secretion system"/>
    <property type="evidence" value="ECO:0007669"/>
    <property type="project" value="InterPro"/>
</dbReference>
<dbReference type="AlphaFoldDB" id="A0A1Y5TDJ2"/>
<evidence type="ECO:0000256" key="4">
    <source>
        <dbReference type="ARBA" id="ARBA00022481"/>
    </source>
</evidence>
<dbReference type="EMBL" id="FWFR01000002">
    <property type="protein sequence ID" value="SLN57907.1"/>
    <property type="molecule type" value="Genomic_DNA"/>
</dbReference>
<evidence type="ECO:0000256" key="6">
    <source>
        <dbReference type="ARBA" id="ARBA00022692"/>
    </source>
</evidence>
<evidence type="ECO:0000256" key="5">
    <source>
        <dbReference type="ARBA" id="ARBA00022519"/>
    </source>
</evidence>
<dbReference type="Pfam" id="PF12019">
    <property type="entry name" value="GspH"/>
    <property type="match status" value="1"/>
</dbReference>
<protein>
    <recommendedName>
        <fullName evidence="2">Type II secretion system protein H</fullName>
    </recommendedName>
    <alternativeName>
        <fullName evidence="10">General secretion pathway protein H</fullName>
    </alternativeName>
</protein>
<keyword evidence="14" id="KW-1185">Reference proteome</keyword>
<sequence length="162" mass="17087">MNARASKPARQPMTGGLRASGGFTLLELVVALVVISFAFATVMPLLDRAIPGARLDAASTGLVMTLREARGIAIRDGREITVNFDAAARRAMVEGAATGDPWPNDAAVLLYDQAGRALTGTKARIVFLPDGSSSGGVIEIAATGDSRRLTVDWLTGRVRERH</sequence>
<comment type="similarity">
    <text evidence="9">Belongs to the GSP H family.</text>
</comment>
<gene>
    <name evidence="13" type="ORF">OCH7691_02551</name>
</gene>
<keyword evidence="3" id="KW-1003">Cell membrane</keyword>
<dbReference type="InParanoid" id="A0A1Y5TDJ2"/>
<evidence type="ECO:0000256" key="1">
    <source>
        <dbReference type="ARBA" id="ARBA00004377"/>
    </source>
</evidence>
<keyword evidence="8 11" id="KW-0472">Membrane</keyword>
<evidence type="ECO:0000259" key="12">
    <source>
        <dbReference type="Pfam" id="PF12019"/>
    </source>
</evidence>
<dbReference type="Pfam" id="PF07963">
    <property type="entry name" value="N_methyl"/>
    <property type="match status" value="1"/>
</dbReference>
<dbReference type="PROSITE" id="PS00409">
    <property type="entry name" value="PROKAR_NTER_METHYL"/>
    <property type="match status" value="1"/>
</dbReference>
<dbReference type="GO" id="GO:0005886">
    <property type="term" value="C:plasma membrane"/>
    <property type="evidence" value="ECO:0007669"/>
    <property type="project" value="UniProtKB-SubCell"/>
</dbReference>
<name>A0A1Y5TDJ2_9PROT</name>
<keyword evidence="5" id="KW-0997">Cell inner membrane</keyword>
<keyword evidence="7 11" id="KW-1133">Transmembrane helix</keyword>
<evidence type="ECO:0000256" key="7">
    <source>
        <dbReference type="ARBA" id="ARBA00022989"/>
    </source>
</evidence>
<comment type="subcellular location">
    <subcellularLocation>
        <location evidence="1">Cell inner membrane</location>
        <topology evidence="1">Single-pass membrane protein</topology>
    </subcellularLocation>
</comment>
<evidence type="ECO:0000256" key="8">
    <source>
        <dbReference type="ARBA" id="ARBA00023136"/>
    </source>
</evidence>
<dbReference type="NCBIfam" id="TIGR02532">
    <property type="entry name" value="IV_pilin_GFxxxE"/>
    <property type="match status" value="1"/>
</dbReference>
<organism evidence="13 14">
    <name type="scientific">Oceanibacterium hippocampi</name>
    <dbReference type="NCBI Taxonomy" id="745714"/>
    <lineage>
        <taxon>Bacteria</taxon>
        <taxon>Pseudomonadati</taxon>
        <taxon>Pseudomonadota</taxon>
        <taxon>Alphaproteobacteria</taxon>
        <taxon>Sneathiellales</taxon>
        <taxon>Sneathiellaceae</taxon>
        <taxon>Oceanibacterium</taxon>
    </lineage>
</organism>
<evidence type="ECO:0000256" key="2">
    <source>
        <dbReference type="ARBA" id="ARBA00021549"/>
    </source>
</evidence>
<evidence type="ECO:0000256" key="10">
    <source>
        <dbReference type="ARBA" id="ARBA00030775"/>
    </source>
</evidence>
<accession>A0A1Y5TDJ2</accession>
<dbReference type="RefSeq" id="WP_139839679.1">
    <property type="nucleotide sequence ID" value="NZ_FWFR01000002.1"/>
</dbReference>
<dbReference type="OrthoDB" id="7366901at2"/>
<proteinExistence type="inferred from homology"/>
<dbReference type="InterPro" id="IPR045584">
    <property type="entry name" value="Pilin-like"/>
</dbReference>
<evidence type="ECO:0000313" key="14">
    <source>
        <dbReference type="Proteomes" id="UP000193200"/>
    </source>
</evidence>
<dbReference type="Gene3D" id="3.55.40.10">
    <property type="entry name" value="minor pseudopilin epsh domain"/>
    <property type="match status" value="1"/>
</dbReference>
<feature type="transmembrane region" description="Helical" evidence="11">
    <location>
        <begin position="21"/>
        <end position="46"/>
    </location>
</feature>
<dbReference type="Proteomes" id="UP000193200">
    <property type="component" value="Unassembled WGS sequence"/>
</dbReference>
<feature type="domain" description="General secretion pathway GspH" evidence="12">
    <location>
        <begin position="62"/>
        <end position="154"/>
    </location>
</feature>
<evidence type="ECO:0000313" key="13">
    <source>
        <dbReference type="EMBL" id="SLN57907.1"/>
    </source>
</evidence>
<dbReference type="InterPro" id="IPR012902">
    <property type="entry name" value="N_methyl_site"/>
</dbReference>